<organism evidence="3 4">
    <name type="scientific">Aurantimonas aggregata</name>
    <dbReference type="NCBI Taxonomy" id="2047720"/>
    <lineage>
        <taxon>Bacteria</taxon>
        <taxon>Pseudomonadati</taxon>
        <taxon>Pseudomonadota</taxon>
        <taxon>Alphaproteobacteria</taxon>
        <taxon>Hyphomicrobiales</taxon>
        <taxon>Aurantimonadaceae</taxon>
        <taxon>Aurantimonas</taxon>
    </lineage>
</organism>
<evidence type="ECO:0000256" key="1">
    <source>
        <dbReference type="SAM" id="MobiDB-lite"/>
    </source>
</evidence>
<evidence type="ECO:0000313" key="3">
    <source>
        <dbReference type="EMBL" id="NDV87038.1"/>
    </source>
</evidence>
<proteinExistence type="predicted"/>
<dbReference type="AlphaFoldDB" id="A0A6L9MHA4"/>
<dbReference type="Proteomes" id="UP000476332">
    <property type="component" value="Unassembled WGS sequence"/>
</dbReference>
<dbReference type="EMBL" id="JAAAMJ010000006">
    <property type="protein sequence ID" value="NDV87038.1"/>
    <property type="molecule type" value="Genomic_DNA"/>
</dbReference>
<dbReference type="RefSeq" id="WP_163043795.1">
    <property type="nucleotide sequence ID" value="NZ_JAAAMJ010000006.1"/>
</dbReference>
<reference evidence="3 4" key="1">
    <citation type="submission" date="2020-01" db="EMBL/GenBank/DDBJ databases">
        <title>Genomes of bacteria type strains.</title>
        <authorList>
            <person name="Chen J."/>
            <person name="Zhu S."/>
            <person name="Chen J."/>
        </authorList>
    </citation>
    <scope>NUCLEOTIDE SEQUENCE [LARGE SCALE GENOMIC DNA]</scope>
    <source>
        <strain evidence="3 4">KCTC 52919</strain>
    </source>
</reference>
<protein>
    <recommendedName>
        <fullName evidence="2">Phage tail lysozyme domain-containing protein</fullName>
    </recommendedName>
</protein>
<dbReference type="InterPro" id="IPR041219">
    <property type="entry name" value="Phage_lysozyme2"/>
</dbReference>
<name>A0A6L9MHA4_9HYPH</name>
<feature type="region of interest" description="Disordered" evidence="1">
    <location>
        <begin position="138"/>
        <end position="158"/>
    </location>
</feature>
<accession>A0A6L9MHA4</accession>
<comment type="caution">
    <text evidence="3">The sequence shown here is derived from an EMBL/GenBank/DDBJ whole genome shotgun (WGS) entry which is preliminary data.</text>
</comment>
<sequence>MANQRTESVGYRKFQVDPLLADGLLGVERDDGGLQRRVASAFDRLAGRAGQVGDFLAEQEGTAAGLAAGLAGSPAGATIDGSLPVPVAADGSPMAYAPAASTAAPGDLTARARYVRDGLIARGLSPVAAAAAAGHGRQESALRADGPNGDAGTSSGIWQWRKERRTALQNFASKRGANWRDTDLQMDFFVHELQTREKTAWTGLQRAGTLEAATEALMHFERPQGYSARNPRAGHGWSNRLAYAQWAATLGGGSPAPQNAPAGVTALDAAAPAPQGAAGAVTALATGGDVAPPGADAAAPAEAVVEISGSGAGGFRPTGGFTIRDRAYDAAGTRTYLERLDSTMRADIDAVFNKFGADPAALETGLQALRTVHREDHVFPEIAADYETAFERMAQPYRRQALSDQKQREQISTRLEFLERTTEFEEGKARLIETFDASNEDAGAALASAQQAVDAHYDSAVARGVMDADDAFKAKNRSRREAAVGFYGKQGAALSTPEEVAVLRETMRQDFVDGTLEGVDADGWSVIDATLERQESAKRTAGTQAAKALADRGDQLAEFTARGIEPGADAIGRFMLDGKTAPGGAAIVDETMEKIGAARIIREKSLDEADHYVRKLEQDPAAIASGAADFARRELSRMETDVKRDPIGAAVAKGILPEDETILEAGTDPYAVADRVRARIIKADTAAEHFGVEAKYLRPGEATAIKALAAQDPDAAAQVAGGLISGAGRRAGALLAELGDEAPAIQQAGAILAGGGSAAAARDVIAGHGKGPDGKEYPAVKFELRNQVAAETLGDAFVGVPMDGHRTLEAAHAIAKARAVQLGVDPKSDDIKPIFERALQEASGAVFEKGVQYGGLADVSRSTGFISSETSRTIVPPTIRADRFGELIEAIRDQDLAPQDMGRSRPGARPYFSAPPVRENGKPYSAADIKAARPVAVAGGYRFAAGDPASDDPQWIRGADGRPFVLALDGMRRVLEPRVPGAYR</sequence>
<evidence type="ECO:0000259" key="2">
    <source>
        <dbReference type="Pfam" id="PF18013"/>
    </source>
</evidence>
<keyword evidence="4" id="KW-1185">Reference proteome</keyword>
<gene>
    <name evidence="3" type="ORF">GTW51_10025</name>
</gene>
<evidence type="ECO:0000313" key="4">
    <source>
        <dbReference type="Proteomes" id="UP000476332"/>
    </source>
</evidence>
<dbReference type="Pfam" id="PF18013">
    <property type="entry name" value="Phage_lysozyme2"/>
    <property type="match status" value="1"/>
</dbReference>
<feature type="domain" description="Phage tail lysozyme" evidence="2">
    <location>
        <begin position="111"/>
        <end position="245"/>
    </location>
</feature>
<feature type="region of interest" description="Disordered" evidence="1">
    <location>
        <begin position="898"/>
        <end position="917"/>
    </location>
</feature>
<dbReference type="Gene3D" id="1.10.530.10">
    <property type="match status" value="1"/>
</dbReference>